<gene>
    <name evidence="4" type="ORF">CDV49_14045</name>
</gene>
<dbReference type="InterPro" id="IPR045851">
    <property type="entry name" value="AMP-bd_C_sf"/>
</dbReference>
<dbReference type="Pfam" id="PF00501">
    <property type="entry name" value="AMP-binding"/>
    <property type="match status" value="1"/>
</dbReference>
<dbReference type="InterPro" id="IPR020845">
    <property type="entry name" value="AMP-binding_CS"/>
</dbReference>
<dbReference type="InterPro" id="IPR000873">
    <property type="entry name" value="AMP-dep_synth/lig_dom"/>
</dbReference>
<dbReference type="PANTHER" id="PTHR24096:SF267">
    <property type="entry name" value="MALONATE--COA LIGASE ACSF3, MITOCHONDRIAL"/>
    <property type="match status" value="1"/>
</dbReference>
<name>A0A212A9I4_9RHOB</name>
<feature type="compositionally biased region" description="Basic and acidic residues" evidence="1">
    <location>
        <begin position="520"/>
        <end position="532"/>
    </location>
</feature>
<dbReference type="CDD" id="cd04433">
    <property type="entry name" value="AFD_class_I"/>
    <property type="match status" value="1"/>
</dbReference>
<dbReference type="GO" id="GO:0016405">
    <property type="term" value="F:CoA-ligase activity"/>
    <property type="evidence" value="ECO:0007669"/>
    <property type="project" value="TreeGrafter"/>
</dbReference>
<dbReference type="OrthoDB" id="9803968at2"/>
<feature type="domain" description="AMP-binding enzyme C-terminal" evidence="3">
    <location>
        <begin position="418"/>
        <end position="490"/>
    </location>
</feature>
<evidence type="ECO:0000313" key="5">
    <source>
        <dbReference type="Proteomes" id="UP000196878"/>
    </source>
</evidence>
<proteinExistence type="predicted"/>
<keyword evidence="5" id="KW-1185">Reference proteome</keyword>
<evidence type="ECO:0000259" key="3">
    <source>
        <dbReference type="Pfam" id="PF13193"/>
    </source>
</evidence>
<dbReference type="PROSITE" id="PS00455">
    <property type="entry name" value="AMP_BINDING"/>
    <property type="match status" value="1"/>
</dbReference>
<accession>A0A212A9I4</accession>
<evidence type="ECO:0000313" key="4">
    <source>
        <dbReference type="EMBL" id="OWJ76668.1"/>
    </source>
</evidence>
<dbReference type="AlphaFoldDB" id="A0A212A9I4"/>
<dbReference type="InterPro" id="IPR042099">
    <property type="entry name" value="ANL_N_sf"/>
</dbReference>
<dbReference type="PANTHER" id="PTHR24096">
    <property type="entry name" value="LONG-CHAIN-FATTY-ACID--COA LIGASE"/>
    <property type="match status" value="1"/>
</dbReference>
<dbReference type="Pfam" id="PF13193">
    <property type="entry name" value="AMP-binding_C"/>
    <property type="match status" value="1"/>
</dbReference>
<comment type="caution">
    <text evidence="4">The sequence shown here is derived from an EMBL/GenBank/DDBJ whole genome shotgun (WGS) entry which is preliminary data.</text>
</comment>
<dbReference type="Gene3D" id="3.30.300.30">
    <property type="match status" value="1"/>
</dbReference>
<dbReference type="InterPro" id="IPR025110">
    <property type="entry name" value="AMP-bd_C"/>
</dbReference>
<reference evidence="4 5" key="1">
    <citation type="submission" date="2016-12" db="EMBL/GenBank/DDBJ databases">
        <title>Comparison of Traditional DNA-DNA Hybridization with In Silico Genomic Analysis.</title>
        <authorList>
            <person name="Nicholson A.C."/>
            <person name="Humrighouse B.W."/>
            <person name="Graziano J."/>
            <person name="Lasker B."/>
            <person name="Whitney A.M."/>
            <person name="Mcquiston J.R."/>
        </authorList>
    </citation>
    <scope>NUCLEOTIDE SEQUENCE [LARGE SCALE GENOMIC DNA]</scope>
    <source>
        <strain evidence="4 5">H2240</strain>
    </source>
</reference>
<dbReference type="Gene3D" id="3.40.50.12780">
    <property type="entry name" value="N-terminal domain of ligase-like"/>
    <property type="match status" value="1"/>
</dbReference>
<keyword evidence="4" id="KW-0436">Ligase</keyword>
<evidence type="ECO:0000259" key="2">
    <source>
        <dbReference type="Pfam" id="PF00501"/>
    </source>
</evidence>
<evidence type="ECO:0000256" key="1">
    <source>
        <dbReference type="SAM" id="MobiDB-lite"/>
    </source>
</evidence>
<feature type="region of interest" description="Disordered" evidence="1">
    <location>
        <begin position="502"/>
        <end position="532"/>
    </location>
</feature>
<dbReference type="SUPFAM" id="SSF56801">
    <property type="entry name" value="Acetyl-CoA synthetase-like"/>
    <property type="match status" value="1"/>
</dbReference>
<dbReference type="Proteomes" id="UP000196878">
    <property type="component" value="Unassembled WGS sequence"/>
</dbReference>
<organism evidence="4 5">
    <name type="scientific">Haematobacter genomosp. 1</name>
    <dbReference type="NCBI Taxonomy" id="366618"/>
    <lineage>
        <taxon>Bacteria</taxon>
        <taxon>Pseudomonadati</taxon>
        <taxon>Pseudomonadota</taxon>
        <taxon>Alphaproteobacteria</taxon>
        <taxon>Rhodobacterales</taxon>
        <taxon>Paracoccaceae</taxon>
        <taxon>Haematobacter</taxon>
    </lineage>
</organism>
<sequence>MTAAEMRLWPIPVEEEVLDIPHRIRAAAAKRPEHIALIDGAGEITAAALVDRMDRVAAALAALGLAEGDVIATVGGLTSDHLTLYLGAAALGVCVAPLPTSGHPEALARMRENAGAAQVFADAAAPETPGARDLERFVAEAQALAPLPPRRIQPDTLFDIIYSSGTTGAPKGIEHDVRFRDNQVDRFRRFGLSEDSTVLFSTPLYSNTTLATLIPVLAMGGRVILMRKFDARGFLALAEAHRVTHSMMVPVQIRRVIEHPEFDRFDLSSYQAKLSTSAPLNPAVVEQVLARWPGRMINIYGMTEGGVSAVLDCSAWPGKLHTVGRPGAGAEVLILDEAGRPLPQGETGEVVGRSTTMMRGYRNAPEATRDLTWISPEGVPYIRSGDMGRLDEDGFLTLLDRRKDMIISGGFNIFAADIEAVLSTHPDVTDCAVIGVPSPEWGETPVACVVLAPGGEAEAVREWTNARVGRFQRLAGVAVLPELPRSVIGKVLKRELRDRWPELSARPDPSRADPSFPDPARADPSRKEGADV</sequence>
<dbReference type="RefSeq" id="WP_088216106.1">
    <property type="nucleotide sequence ID" value="NZ_NIPW01000027.1"/>
</dbReference>
<protein>
    <submittedName>
        <fullName evidence="4">4-coumarate--CoA ligase</fullName>
    </submittedName>
</protein>
<dbReference type="EMBL" id="NIPW01000027">
    <property type="protein sequence ID" value="OWJ76668.1"/>
    <property type="molecule type" value="Genomic_DNA"/>
</dbReference>
<feature type="domain" description="AMP-dependent synthetase/ligase" evidence="2">
    <location>
        <begin position="25"/>
        <end position="361"/>
    </location>
</feature>